<evidence type="ECO:0000256" key="10">
    <source>
        <dbReference type="HAMAP-Rule" id="MF_02095"/>
    </source>
</evidence>
<organism evidence="12 13">
    <name type="scientific">Sulfobacillus acidophilus</name>
    <dbReference type="NCBI Taxonomy" id="53633"/>
    <lineage>
        <taxon>Bacteria</taxon>
        <taxon>Bacillati</taxon>
        <taxon>Bacillota</taxon>
        <taxon>Clostridia</taxon>
        <taxon>Eubacteriales</taxon>
        <taxon>Clostridiales Family XVII. Incertae Sedis</taxon>
        <taxon>Sulfobacillus</taxon>
    </lineage>
</organism>
<dbReference type="CDD" id="cd01638">
    <property type="entry name" value="CysQ"/>
    <property type="match status" value="1"/>
</dbReference>
<feature type="binding site" evidence="10">
    <location>
        <position position="68"/>
    </location>
    <ligand>
        <name>Mg(2+)</name>
        <dbReference type="ChEBI" id="CHEBI:18420"/>
        <label>1</label>
    </ligand>
</feature>
<feature type="binding site" evidence="11">
    <location>
        <position position="214"/>
    </location>
    <ligand>
        <name>Mg(2+)</name>
        <dbReference type="ChEBI" id="CHEBI:18420"/>
        <label>1</label>
        <note>catalytic</note>
    </ligand>
</feature>
<feature type="binding site" evidence="11">
    <location>
        <position position="68"/>
    </location>
    <ligand>
        <name>Mg(2+)</name>
        <dbReference type="ChEBI" id="CHEBI:18420"/>
        <label>1</label>
        <note>catalytic</note>
    </ligand>
</feature>
<proteinExistence type="inferred from homology"/>
<comment type="cofactor">
    <cofactor evidence="10 11">
        <name>Mg(2+)</name>
        <dbReference type="ChEBI" id="CHEBI:18420"/>
    </cofactor>
</comment>
<sequence length="255" mass="28204">MDVQERFRIVKPIIEEARASVLAVYESGRFLTEEKSDHSPVTAADRASHTILAEGLQRLDADVPVISEESRDQDRVAEAKPFWLVDPLDGTKEFLRRSGEFTINVALIGADGCPVWGLIDVPCFGRTYFGGQGRAFYYDATGLHPLMALTPLRESQGRRVALSRSHLGSAEEWLRDHQILVQSTVYAGSAVKFCWVAEGRVDLYVRLRPTMGWDTAAGQAIVEAVGGQVCHAETGEPLRYRPQAEVNPSFVASRS</sequence>
<dbReference type="EMBL" id="PXYV01000011">
    <property type="protein sequence ID" value="PSR22882.1"/>
    <property type="molecule type" value="Genomic_DNA"/>
</dbReference>
<keyword evidence="5" id="KW-0997">Cell inner membrane</keyword>
<dbReference type="EC" id="3.1.3.7" evidence="10"/>
<keyword evidence="9 10" id="KW-0472">Membrane</keyword>
<dbReference type="InterPro" id="IPR020550">
    <property type="entry name" value="Inositol_monophosphatase_CS"/>
</dbReference>
<evidence type="ECO:0000256" key="6">
    <source>
        <dbReference type="ARBA" id="ARBA00022723"/>
    </source>
</evidence>
<dbReference type="Pfam" id="PF00459">
    <property type="entry name" value="Inositol_P"/>
    <property type="match status" value="1"/>
</dbReference>
<keyword evidence="8 10" id="KW-0460">Magnesium</keyword>
<evidence type="ECO:0000256" key="1">
    <source>
        <dbReference type="ARBA" id="ARBA00001033"/>
    </source>
</evidence>
<protein>
    <recommendedName>
        <fullName evidence="10">3'(2'),5'-bisphosphate nucleotidase CysQ</fullName>
        <ecNumber evidence="10">3.1.3.7</ecNumber>
    </recommendedName>
    <alternativeName>
        <fullName evidence="10">3'(2'),5-bisphosphonucleoside 3'(2')-phosphohydrolase</fullName>
    </alternativeName>
    <alternativeName>
        <fullName evidence="10">3'-phosphoadenosine 5'-phosphate phosphatase</fullName>
        <shortName evidence="10">PAP phosphatase</shortName>
    </alternativeName>
</protein>
<feature type="binding site" evidence="10">
    <location>
        <position position="68"/>
    </location>
    <ligand>
        <name>substrate</name>
    </ligand>
</feature>
<evidence type="ECO:0000256" key="2">
    <source>
        <dbReference type="ARBA" id="ARBA00001625"/>
    </source>
</evidence>
<comment type="caution">
    <text evidence="12">The sequence shown here is derived from an EMBL/GenBank/DDBJ whole genome shotgun (WGS) entry which is preliminary data.</text>
</comment>
<comment type="catalytic activity">
    <reaction evidence="2 10">
        <text>adenosine 3',5'-bisphosphate + H2O = AMP + phosphate</text>
        <dbReference type="Rhea" id="RHEA:10040"/>
        <dbReference type="ChEBI" id="CHEBI:15377"/>
        <dbReference type="ChEBI" id="CHEBI:43474"/>
        <dbReference type="ChEBI" id="CHEBI:58343"/>
        <dbReference type="ChEBI" id="CHEBI:456215"/>
        <dbReference type="EC" id="3.1.3.7"/>
    </reaction>
</comment>
<comment type="similarity">
    <text evidence="3 10">Belongs to the inositol monophosphatase superfamily. CysQ family.</text>
</comment>
<feature type="binding site" evidence="10">
    <location>
        <position position="214"/>
    </location>
    <ligand>
        <name>substrate</name>
    </ligand>
</feature>
<comment type="catalytic activity">
    <reaction evidence="1">
        <text>a myo-inositol phosphate + H2O = myo-inositol + phosphate</text>
        <dbReference type="Rhea" id="RHEA:24056"/>
        <dbReference type="ChEBI" id="CHEBI:15377"/>
        <dbReference type="ChEBI" id="CHEBI:17268"/>
        <dbReference type="ChEBI" id="CHEBI:43474"/>
        <dbReference type="ChEBI" id="CHEBI:84139"/>
        <dbReference type="EC" id="3.1.3.25"/>
    </reaction>
</comment>
<feature type="binding site" evidence="10">
    <location>
        <position position="88"/>
    </location>
    <ligand>
        <name>Mg(2+)</name>
        <dbReference type="ChEBI" id="CHEBI:18420"/>
        <label>1</label>
    </ligand>
</feature>
<feature type="binding site" evidence="10">
    <location>
        <position position="89"/>
    </location>
    <ligand>
        <name>Mg(2+)</name>
        <dbReference type="ChEBI" id="CHEBI:18420"/>
        <label>2</label>
    </ligand>
</feature>
<feature type="binding site" evidence="11">
    <location>
        <position position="88"/>
    </location>
    <ligand>
        <name>Mg(2+)</name>
        <dbReference type="ChEBI" id="CHEBI:18420"/>
        <label>1</label>
        <note>catalytic</note>
    </ligand>
</feature>
<dbReference type="GO" id="GO:0046854">
    <property type="term" value="P:phosphatidylinositol phosphate biosynthetic process"/>
    <property type="evidence" value="ECO:0007669"/>
    <property type="project" value="InterPro"/>
</dbReference>
<evidence type="ECO:0000256" key="3">
    <source>
        <dbReference type="ARBA" id="ARBA00005289"/>
    </source>
</evidence>
<evidence type="ECO:0000256" key="4">
    <source>
        <dbReference type="ARBA" id="ARBA00022475"/>
    </source>
</evidence>
<dbReference type="Gene3D" id="3.40.190.80">
    <property type="match status" value="1"/>
</dbReference>
<dbReference type="GO" id="GO:0000287">
    <property type="term" value="F:magnesium ion binding"/>
    <property type="evidence" value="ECO:0007669"/>
    <property type="project" value="UniProtKB-UniRule"/>
</dbReference>
<evidence type="ECO:0000313" key="12">
    <source>
        <dbReference type="EMBL" id="PSR22882.1"/>
    </source>
</evidence>
<dbReference type="Proteomes" id="UP000241848">
    <property type="component" value="Unassembled WGS sequence"/>
</dbReference>
<dbReference type="PROSITE" id="PS00629">
    <property type="entry name" value="IMP_1"/>
    <property type="match status" value="1"/>
</dbReference>
<dbReference type="GO" id="GO:0008441">
    <property type="term" value="F:3'(2'),5'-bisphosphate nucleotidase activity"/>
    <property type="evidence" value="ECO:0007669"/>
    <property type="project" value="UniProtKB-UniRule"/>
</dbReference>
<feature type="binding site" evidence="10">
    <location>
        <position position="86"/>
    </location>
    <ligand>
        <name>Mg(2+)</name>
        <dbReference type="ChEBI" id="CHEBI:18420"/>
        <label>1</label>
    </ligand>
</feature>
<keyword evidence="6 10" id="KW-0479">Metal-binding</keyword>
<dbReference type="GO" id="GO:0050427">
    <property type="term" value="P:3'-phosphoadenosine 5'-phosphosulfate metabolic process"/>
    <property type="evidence" value="ECO:0007669"/>
    <property type="project" value="TreeGrafter"/>
</dbReference>
<feature type="binding site" evidence="10">
    <location>
        <position position="214"/>
    </location>
    <ligand>
        <name>Mg(2+)</name>
        <dbReference type="ChEBI" id="CHEBI:18420"/>
        <label>2</label>
    </ligand>
</feature>
<feature type="binding site" evidence="11">
    <location>
        <position position="89"/>
    </location>
    <ligand>
        <name>Mg(2+)</name>
        <dbReference type="ChEBI" id="CHEBI:18420"/>
        <label>1</label>
        <note>catalytic</note>
    </ligand>
</feature>
<gene>
    <name evidence="10" type="primary">cysQ</name>
    <name evidence="12" type="ORF">C7B45_05295</name>
</gene>
<evidence type="ECO:0000256" key="5">
    <source>
        <dbReference type="ARBA" id="ARBA00022519"/>
    </source>
</evidence>
<dbReference type="Gene3D" id="3.30.540.10">
    <property type="entry name" value="Fructose-1,6-Bisphosphatase, subunit A, domain 1"/>
    <property type="match status" value="1"/>
</dbReference>
<feature type="binding site" evidence="11">
    <location>
        <position position="86"/>
    </location>
    <ligand>
        <name>Mg(2+)</name>
        <dbReference type="ChEBI" id="CHEBI:18420"/>
        <label>1</label>
        <note>catalytic</note>
    </ligand>
</feature>
<dbReference type="GO" id="GO:0052834">
    <property type="term" value="F:inositol monophosphate phosphatase activity"/>
    <property type="evidence" value="ECO:0007669"/>
    <property type="project" value="UniProtKB-EC"/>
</dbReference>
<evidence type="ECO:0000256" key="8">
    <source>
        <dbReference type="ARBA" id="ARBA00022842"/>
    </source>
</evidence>
<dbReference type="AlphaFoldDB" id="A0A2T2WKX2"/>
<evidence type="ECO:0000256" key="11">
    <source>
        <dbReference type="PIRSR" id="PIRSR600760-2"/>
    </source>
</evidence>
<dbReference type="PROSITE" id="PS00630">
    <property type="entry name" value="IMP_2"/>
    <property type="match status" value="1"/>
</dbReference>
<reference evidence="12 13" key="1">
    <citation type="journal article" date="2014" name="BMC Genomics">
        <title>Comparison of environmental and isolate Sulfobacillus genomes reveals diverse carbon, sulfur, nitrogen, and hydrogen metabolisms.</title>
        <authorList>
            <person name="Justice N.B."/>
            <person name="Norman A."/>
            <person name="Brown C.T."/>
            <person name="Singh A."/>
            <person name="Thomas B.C."/>
            <person name="Banfield J.F."/>
        </authorList>
    </citation>
    <scope>NUCLEOTIDE SEQUENCE [LARGE SCALE GENOMIC DNA]</scope>
    <source>
        <strain evidence="12">AMDSBA3</strain>
    </source>
</reference>
<dbReference type="GO" id="GO:0005886">
    <property type="term" value="C:plasma membrane"/>
    <property type="evidence" value="ECO:0007669"/>
    <property type="project" value="UniProtKB-SubCell"/>
</dbReference>
<dbReference type="PANTHER" id="PTHR43028:SF5">
    <property type="entry name" value="3'(2'),5'-BISPHOSPHATE NUCLEOTIDASE 1"/>
    <property type="match status" value="1"/>
</dbReference>
<comment type="subcellular location">
    <subcellularLocation>
        <location evidence="10">Cell membrane</location>
        <topology evidence="10">Peripheral membrane protein</topology>
        <orientation evidence="10">Cytoplasmic side</orientation>
    </subcellularLocation>
</comment>
<name>A0A2T2WKX2_9FIRM</name>
<evidence type="ECO:0000256" key="9">
    <source>
        <dbReference type="ARBA" id="ARBA00023136"/>
    </source>
</evidence>
<dbReference type="InterPro" id="IPR000760">
    <property type="entry name" value="Inositol_monophosphatase-like"/>
</dbReference>
<keyword evidence="4 10" id="KW-1003">Cell membrane</keyword>
<dbReference type="InterPro" id="IPR006240">
    <property type="entry name" value="CysQ"/>
</dbReference>
<feature type="binding site" evidence="10">
    <location>
        <position position="86"/>
    </location>
    <ligand>
        <name>Mg(2+)</name>
        <dbReference type="ChEBI" id="CHEBI:18420"/>
        <label>2</label>
    </ligand>
</feature>
<dbReference type="PANTHER" id="PTHR43028">
    <property type="entry name" value="3'(2'),5'-BISPHOSPHATE NUCLEOTIDASE 1"/>
    <property type="match status" value="1"/>
</dbReference>
<dbReference type="GO" id="GO:0000103">
    <property type="term" value="P:sulfate assimilation"/>
    <property type="evidence" value="ECO:0007669"/>
    <property type="project" value="TreeGrafter"/>
</dbReference>
<dbReference type="SUPFAM" id="SSF56655">
    <property type="entry name" value="Carbohydrate phosphatase"/>
    <property type="match status" value="1"/>
</dbReference>
<dbReference type="InterPro" id="IPR020583">
    <property type="entry name" value="Inositol_monoP_metal-BS"/>
</dbReference>
<accession>A0A2T2WKX2</accession>
<dbReference type="HAMAP" id="MF_02095">
    <property type="entry name" value="CysQ"/>
    <property type="match status" value="1"/>
</dbReference>
<keyword evidence="7 10" id="KW-0378">Hydrolase</keyword>
<comment type="function">
    <text evidence="10">Converts adenosine-3',5'-bisphosphate (PAP) to AMP.</text>
</comment>
<evidence type="ECO:0000256" key="7">
    <source>
        <dbReference type="ARBA" id="ARBA00022801"/>
    </source>
</evidence>
<dbReference type="InterPro" id="IPR050725">
    <property type="entry name" value="CysQ/Inositol_MonoPase"/>
</dbReference>
<evidence type="ECO:0000313" key="13">
    <source>
        <dbReference type="Proteomes" id="UP000241848"/>
    </source>
</evidence>
<feature type="binding site" evidence="10">
    <location>
        <begin position="88"/>
        <end position="91"/>
    </location>
    <ligand>
        <name>substrate</name>
    </ligand>
</feature>